<dbReference type="EMBL" id="BNAY01000002">
    <property type="protein sequence ID" value="GHH10935.1"/>
    <property type="molecule type" value="Genomic_DNA"/>
</dbReference>
<evidence type="ECO:0000313" key="2">
    <source>
        <dbReference type="EMBL" id="GHH10935.1"/>
    </source>
</evidence>
<organism evidence="2 3">
    <name type="scientific">Amycolatopsis oliviviridis</name>
    <dbReference type="NCBI Taxonomy" id="1471590"/>
    <lineage>
        <taxon>Bacteria</taxon>
        <taxon>Bacillati</taxon>
        <taxon>Actinomycetota</taxon>
        <taxon>Actinomycetes</taxon>
        <taxon>Pseudonocardiales</taxon>
        <taxon>Pseudonocardiaceae</taxon>
        <taxon>Amycolatopsis</taxon>
    </lineage>
</organism>
<name>A0ABQ3LB71_9PSEU</name>
<feature type="compositionally biased region" description="Basic residues" evidence="1">
    <location>
        <begin position="46"/>
        <end position="57"/>
    </location>
</feature>
<accession>A0ABQ3LB71</accession>
<proteinExistence type="predicted"/>
<sequence length="83" mass="9378">MGVGRILRIVDDDIRHFDAQSAGRREHSDQRFPECGEDMPQGRAGGRFRSRGHHRIKPIGQDGHPDSSQSDKPWSARPVYRSG</sequence>
<protein>
    <submittedName>
        <fullName evidence="2">Uncharacterized protein</fullName>
    </submittedName>
</protein>
<dbReference type="Proteomes" id="UP000635387">
    <property type="component" value="Unassembled WGS sequence"/>
</dbReference>
<comment type="caution">
    <text evidence="2">The sequence shown here is derived from an EMBL/GenBank/DDBJ whole genome shotgun (WGS) entry which is preliminary data.</text>
</comment>
<reference evidence="3" key="1">
    <citation type="journal article" date="2019" name="Int. J. Syst. Evol. Microbiol.">
        <title>The Global Catalogue of Microorganisms (GCM) 10K type strain sequencing project: providing services to taxonomists for standard genome sequencing and annotation.</title>
        <authorList>
            <consortium name="The Broad Institute Genomics Platform"/>
            <consortium name="The Broad Institute Genome Sequencing Center for Infectious Disease"/>
            <person name="Wu L."/>
            <person name="Ma J."/>
        </authorList>
    </citation>
    <scope>NUCLEOTIDE SEQUENCE [LARGE SCALE GENOMIC DNA]</scope>
    <source>
        <strain evidence="3">CGMCC 4.7683</strain>
    </source>
</reference>
<keyword evidence="3" id="KW-1185">Reference proteome</keyword>
<gene>
    <name evidence="2" type="ORF">GCM10017790_20650</name>
</gene>
<feature type="region of interest" description="Disordered" evidence="1">
    <location>
        <begin position="17"/>
        <end position="83"/>
    </location>
</feature>
<feature type="compositionally biased region" description="Basic and acidic residues" evidence="1">
    <location>
        <begin position="17"/>
        <end position="34"/>
    </location>
</feature>
<evidence type="ECO:0000256" key="1">
    <source>
        <dbReference type="SAM" id="MobiDB-lite"/>
    </source>
</evidence>
<evidence type="ECO:0000313" key="3">
    <source>
        <dbReference type="Proteomes" id="UP000635387"/>
    </source>
</evidence>